<name>A0A2M7Z4U9_9BACT</name>
<evidence type="ECO:0000256" key="5">
    <source>
        <dbReference type="ARBA" id="ARBA00023136"/>
    </source>
</evidence>
<dbReference type="GO" id="GO:0015648">
    <property type="term" value="F:lipid-linked peptidoglycan transporter activity"/>
    <property type="evidence" value="ECO:0007669"/>
    <property type="project" value="TreeGrafter"/>
</dbReference>
<comment type="caution">
    <text evidence="7">The sequence shown here is derived from an EMBL/GenBank/DDBJ whole genome shotgun (WGS) entry which is preliminary data.</text>
</comment>
<keyword evidence="4 6" id="KW-1133">Transmembrane helix</keyword>
<evidence type="ECO:0008006" key="9">
    <source>
        <dbReference type="Google" id="ProtNLM"/>
    </source>
</evidence>
<proteinExistence type="predicted"/>
<dbReference type="Proteomes" id="UP000231034">
    <property type="component" value="Unassembled WGS sequence"/>
</dbReference>
<evidence type="ECO:0000256" key="6">
    <source>
        <dbReference type="SAM" id="Phobius"/>
    </source>
</evidence>
<evidence type="ECO:0000256" key="3">
    <source>
        <dbReference type="ARBA" id="ARBA00022960"/>
    </source>
</evidence>
<comment type="subcellular location">
    <subcellularLocation>
        <location evidence="1">Membrane</location>
        <topology evidence="1">Multi-pass membrane protein</topology>
    </subcellularLocation>
</comment>
<dbReference type="GO" id="GO:0032153">
    <property type="term" value="C:cell division site"/>
    <property type="evidence" value="ECO:0007669"/>
    <property type="project" value="TreeGrafter"/>
</dbReference>
<dbReference type="GO" id="GO:0005886">
    <property type="term" value="C:plasma membrane"/>
    <property type="evidence" value="ECO:0007669"/>
    <property type="project" value="TreeGrafter"/>
</dbReference>
<dbReference type="InterPro" id="IPR001182">
    <property type="entry name" value="FtsW/RodA"/>
</dbReference>
<dbReference type="GO" id="GO:0051301">
    <property type="term" value="P:cell division"/>
    <property type="evidence" value="ECO:0007669"/>
    <property type="project" value="InterPro"/>
</dbReference>
<evidence type="ECO:0000313" key="8">
    <source>
        <dbReference type="Proteomes" id="UP000231034"/>
    </source>
</evidence>
<reference evidence="8" key="1">
    <citation type="submission" date="2017-09" db="EMBL/GenBank/DDBJ databases">
        <title>Depth-based differentiation of microbial function through sediment-hosted aquifers and enrichment of novel symbionts in the deep terrestrial subsurface.</title>
        <authorList>
            <person name="Probst A.J."/>
            <person name="Ladd B."/>
            <person name="Jarett J.K."/>
            <person name="Geller-Mcgrath D.E."/>
            <person name="Sieber C.M.K."/>
            <person name="Emerson J.B."/>
            <person name="Anantharaman K."/>
            <person name="Thomas B.C."/>
            <person name="Malmstrom R."/>
            <person name="Stieglmeier M."/>
            <person name="Klingl A."/>
            <person name="Woyke T."/>
            <person name="Ryan C.M."/>
            <person name="Banfield J.F."/>
        </authorList>
    </citation>
    <scope>NUCLEOTIDE SEQUENCE [LARGE SCALE GENOMIC DNA]</scope>
</reference>
<accession>A0A2M7Z4U9</accession>
<dbReference type="Pfam" id="PF01098">
    <property type="entry name" value="FTSW_RODA_SPOVE"/>
    <property type="match status" value="1"/>
</dbReference>
<keyword evidence="3" id="KW-0133">Cell shape</keyword>
<evidence type="ECO:0000256" key="4">
    <source>
        <dbReference type="ARBA" id="ARBA00022989"/>
    </source>
</evidence>
<evidence type="ECO:0000313" key="7">
    <source>
        <dbReference type="EMBL" id="PJA84174.1"/>
    </source>
</evidence>
<sequence length="74" mass="7929">WRAIKIAIAGQSNFPRLFASGFAILLISQIFIHIGMNLGLLPIIGIPLPLISYGGSNLVTTFIGLGILQSIKTH</sequence>
<dbReference type="EMBL" id="PFVR01000066">
    <property type="protein sequence ID" value="PJA84174.1"/>
    <property type="molecule type" value="Genomic_DNA"/>
</dbReference>
<feature type="non-terminal residue" evidence="7">
    <location>
        <position position="1"/>
    </location>
</feature>
<gene>
    <name evidence="7" type="ORF">CO145_01965</name>
</gene>
<keyword evidence="2 6" id="KW-0812">Transmembrane</keyword>
<dbReference type="GO" id="GO:0008360">
    <property type="term" value="P:regulation of cell shape"/>
    <property type="evidence" value="ECO:0007669"/>
    <property type="project" value="UniProtKB-KW"/>
</dbReference>
<organism evidence="7 8">
    <name type="scientific">Candidatus Nealsonbacteria bacterium CG_4_9_14_3_um_filter_37_13</name>
    <dbReference type="NCBI Taxonomy" id="1974695"/>
    <lineage>
        <taxon>Bacteria</taxon>
        <taxon>Candidatus Nealsoniibacteriota</taxon>
    </lineage>
</organism>
<evidence type="ECO:0000256" key="2">
    <source>
        <dbReference type="ARBA" id="ARBA00022692"/>
    </source>
</evidence>
<evidence type="ECO:0000256" key="1">
    <source>
        <dbReference type="ARBA" id="ARBA00004141"/>
    </source>
</evidence>
<keyword evidence="5 6" id="KW-0472">Membrane</keyword>
<protein>
    <recommendedName>
        <fullName evidence="9">Rod shape-determining protein RodA</fullName>
    </recommendedName>
</protein>
<dbReference type="PANTHER" id="PTHR30474">
    <property type="entry name" value="CELL CYCLE PROTEIN"/>
    <property type="match status" value="1"/>
</dbReference>
<dbReference type="AlphaFoldDB" id="A0A2M7Z4U9"/>
<feature type="transmembrane region" description="Helical" evidence="6">
    <location>
        <begin position="50"/>
        <end position="68"/>
    </location>
</feature>
<feature type="transmembrane region" description="Helical" evidence="6">
    <location>
        <begin position="21"/>
        <end position="44"/>
    </location>
</feature>